<protein>
    <submittedName>
        <fullName evidence="1">Uncharacterized protein</fullName>
    </submittedName>
</protein>
<keyword evidence="2" id="KW-1185">Reference proteome</keyword>
<name>A0ABD3UE82_SINWO</name>
<evidence type="ECO:0000313" key="1">
    <source>
        <dbReference type="EMBL" id="KAL3847819.1"/>
    </source>
</evidence>
<dbReference type="EMBL" id="JBJQND010000016">
    <property type="protein sequence ID" value="KAL3847819.1"/>
    <property type="molecule type" value="Genomic_DNA"/>
</dbReference>
<dbReference type="Proteomes" id="UP001634394">
    <property type="component" value="Unassembled WGS sequence"/>
</dbReference>
<reference evidence="1 2" key="1">
    <citation type="submission" date="2024-11" db="EMBL/GenBank/DDBJ databases">
        <title>Chromosome-level genome assembly of the freshwater bivalve Anodonta woodiana.</title>
        <authorList>
            <person name="Chen X."/>
        </authorList>
    </citation>
    <scope>NUCLEOTIDE SEQUENCE [LARGE SCALE GENOMIC DNA]</scope>
    <source>
        <strain evidence="1">MN2024</strain>
        <tissue evidence="1">Gills</tissue>
    </source>
</reference>
<comment type="caution">
    <text evidence="1">The sequence shown here is derived from an EMBL/GenBank/DDBJ whole genome shotgun (WGS) entry which is preliminary data.</text>
</comment>
<proteinExistence type="predicted"/>
<organism evidence="1 2">
    <name type="scientific">Sinanodonta woodiana</name>
    <name type="common">Chinese pond mussel</name>
    <name type="synonym">Anodonta woodiana</name>
    <dbReference type="NCBI Taxonomy" id="1069815"/>
    <lineage>
        <taxon>Eukaryota</taxon>
        <taxon>Metazoa</taxon>
        <taxon>Spiralia</taxon>
        <taxon>Lophotrochozoa</taxon>
        <taxon>Mollusca</taxon>
        <taxon>Bivalvia</taxon>
        <taxon>Autobranchia</taxon>
        <taxon>Heteroconchia</taxon>
        <taxon>Palaeoheterodonta</taxon>
        <taxon>Unionida</taxon>
        <taxon>Unionoidea</taxon>
        <taxon>Unionidae</taxon>
        <taxon>Unioninae</taxon>
        <taxon>Sinanodonta</taxon>
    </lineage>
</organism>
<dbReference type="AlphaFoldDB" id="A0ABD3UE82"/>
<gene>
    <name evidence="1" type="ORF">ACJMK2_018711</name>
</gene>
<sequence>MCSSYNTSTVDLVDMTLKPSGGYKYILHLMDHFSKFHLLRPLILKTQADHTNNGSELGALDRLLQQWPGSSDIAHGCPRNGVMEKKIAAMAVTYHGDGSAPWHMWLPFIKC</sequence>
<evidence type="ECO:0000313" key="2">
    <source>
        <dbReference type="Proteomes" id="UP001634394"/>
    </source>
</evidence>
<accession>A0ABD3UE82</accession>